<dbReference type="Gene3D" id="3.40.250.10">
    <property type="entry name" value="Rhodanese-like domain"/>
    <property type="match status" value="2"/>
</dbReference>
<accession>A0ABP0EJF0</accession>
<keyword evidence="2" id="KW-0677">Repeat</keyword>
<dbReference type="CDD" id="cd01449">
    <property type="entry name" value="TST_Repeat_2"/>
    <property type="match status" value="1"/>
</dbReference>
<protein>
    <submittedName>
        <fullName evidence="4">Thiosulfate sulfurtransferase Tum1p</fullName>
    </submittedName>
</protein>
<dbReference type="Proteomes" id="UP001497600">
    <property type="component" value="Chromosome H"/>
</dbReference>
<reference evidence="4 5" key="1">
    <citation type="submission" date="2024-01" db="EMBL/GenBank/DDBJ databases">
        <authorList>
            <consortium name="Genoscope - CEA"/>
            <person name="William W."/>
        </authorList>
    </citation>
    <scope>NUCLEOTIDE SEQUENCE [LARGE SCALE GENOMIC DNA]</scope>
    <source>
        <strain evidence="4 5">29B2s-10</strain>
    </source>
</reference>
<dbReference type="InterPro" id="IPR001763">
    <property type="entry name" value="Rhodanese-like_dom"/>
</dbReference>
<evidence type="ECO:0000313" key="5">
    <source>
        <dbReference type="Proteomes" id="UP001497600"/>
    </source>
</evidence>
<dbReference type="CDD" id="cd01448">
    <property type="entry name" value="TST_Repeat_1"/>
    <property type="match status" value="1"/>
</dbReference>
<organism evidence="4 5">
    <name type="scientific">[Candida] anglica</name>
    <dbReference type="NCBI Taxonomy" id="148631"/>
    <lineage>
        <taxon>Eukaryota</taxon>
        <taxon>Fungi</taxon>
        <taxon>Dikarya</taxon>
        <taxon>Ascomycota</taxon>
        <taxon>Saccharomycotina</taxon>
        <taxon>Pichiomycetes</taxon>
        <taxon>Debaryomycetaceae</taxon>
        <taxon>Kurtzmaniella</taxon>
    </lineage>
</organism>
<proteinExistence type="predicted"/>
<evidence type="ECO:0000313" key="4">
    <source>
        <dbReference type="EMBL" id="CAK7920545.1"/>
    </source>
</evidence>
<dbReference type="SMART" id="SM00450">
    <property type="entry name" value="RHOD"/>
    <property type="match status" value="2"/>
</dbReference>
<dbReference type="PROSITE" id="PS50206">
    <property type="entry name" value="RHODANESE_3"/>
    <property type="match status" value="2"/>
</dbReference>
<dbReference type="InterPro" id="IPR036873">
    <property type="entry name" value="Rhodanese-like_dom_sf"/>
</dbReference>
<sequence>MHIDQSLFQPNDSELGTMSKNLLTISPKGFRALLSGASSTSRVIPVDATWYMPNSPHNARKQFKEERLENGVFFDLDSVALPDSKYPHMLPTFEHFKNSVSQLGIKKDDKVVVYDKQGIFSSPRVAWNFSLFGHQNVYLLDNYNTYKKSEYPLDTKSIDTNNGVENVQYETISNEKFDSNYKSQVIEYTELLDLVKSGKLEEDYVFFDARSTDRFTGESPEPRPGLPSGHVPSSLSLPFTKVLNTDKTFKSRSELIELFKNDYGIDFESSDFPKKHGIIVSCGTGVTAVILRVAIESVIGSTVPIRVYDGSWTEWAQRAPSEFIITDV</sequence>
<feature type="domain" description="Rhodanese" evidence="3">
    <location>
        <begin position="200"/>
        <end position="324"/>
    </location>
</feature>
<keyword evidence="1" id="KW-0808">Transferase</keyword>
<evidence type="ECO:0000256" key="2">
    <source>
        <dbReference type="ARBA" id="ARBA00022737"/>
    </source>
</evidence>
<evidence type="ECO:0000256" key="1">
    <source>
        <dbReference type="ARBA" id="ARBA00022679"/>
    </source>
</evidence>
<name>A0ABP0EJF0_9ASCO</name>
<dbReference type="PANTHER" id="PTHR11364">
    <property type="entry name" value="THIOSULFATE SULFERTANSFERASE"/>
    <property type="match status" value="1"/>
</dbReference>
<gene>
    <name evidence="4" type="primary">TUM1</name>
    <name evidence="4" type="ORF">CAAN4_H03620</name>
</gene>
<dbReference type="Pfam" id="PF00581">
    <property type="entry name" value="Rhodanese"/>
    <property type="match status" value="1"/>
</dbReference>
<keyword evidence="5" id="KW-1185">Reference proteome</keyword>
<dbReference type="SUPFAM" id="SSF52821">
    <property type="entry name" value="Rhodanese/Cell cycle control phosphatase"/>
    <property type="match status" value="2"/>
</dbReference>
<dbReference type="PANTHER" id="PTHR11364:SF27">
    <property type="entry name" value="SULFURTRANSFERASE"/>
    <property type="match status" value="1"/>
</dbReference>
<dbReference type="InterPro" id="IPR045078">
    <property type="entry name" value="TST/MPST-like"/>
</dbReference>
<dbReference type="EMBL" id="OZ004260">
    <property type="protein sequence ID" value="CAK7920545.1"/>
    <property type="molecule type" value="Genomic_DNA"/>
</dbReference>
<evidence type="ECO:0000259" key="3">
    <source>
        <dbReference type="PROSITE" id="PS50206"/>
    </source>
</evidence>
<feature type="domain" description="Rhodanese" evidence="3">
    <location>
        <begin position="57"/>
        <end position="155"/>
    </location>
</feature>